<comment type="catalytic activity">
    <reaction evidence="1 10">
        <text>[(1-&gt;4)-alpha-D-glucosyl](n) + phosphate = [(1-&gt;4)-alpha-D-glucosyl](n-1) + alpha-D-glucose 1-phosphate</text>
        <dbReference type="Rhea" id="RHEA:41732"/>
        <dbReference type="Rhea" id="RHEA-COMP:9584"/>
        <dbReference type="Rhea" id="RHEA-COMP:9586"/>
        <dbReference type="ChEBI" id="CHEBI:15444"/>
        <dbReference type="ChEBI" id="CHEBI:43474"/>
        <dbReference type="ChEBI" id="CHEBI:58601"/>
        <dbReference type="EC" id="2.4.1.1"/>
    </reaction>
</comment>
<evidence type="ECO:0000256" key="6">
    <source>
        <dbReference type="ARBA" id="ARBA00022679"/>
    </source>
</evidence>
<dbReference type="FunFam" id="3.40.50.2000:FF:000005">
    <property type="entry name" value="Alpha-1,4 glucan phosphorylase"/>
    <property type="match status" value="1"/>
</dbReference>
<evidence type="ECO:0000256" key="8">
    <source>
        <dbReference type="ARBA" id="ARBA00023277"/>
    </source>
</evidence>
<dbReference type="PANTHER" id="PTHR11468">
    <property type="entry name" value="GLYCOGEN PHOSPHORYLASE"/>
    <property type="match status" value="1"/>
</dbReference>
<evidence type="ECO:0000256" key="4">
    <source>
        <dbReference type="ARBA" id="ARBA00022600"/>
    </source>
</evidence>
<dbReference type="InterPro" id="IPR011833">
    <property type="entry name" value="Glycg_phsphrylas"/>
</dbReference>
<dbReference type="PATRIC" id="fig|1307761.3.peg.3205"/>
<evidence type="ECO:0000313" key="11">
    <source>
        <dbReference type="EMBL" id="AHC16557.1"/>
    </source>
</evidence>
<comment type="similarity">
    <text evidence="3 10">Belongs to the glycogen phosphorylase family.</text>
</comment>
<comment type="cofactor">
    <cofactor evidence="2 10">
        <name>pyridoxal 5'-phosphate</name>
        <dbReference type="ChEBI" id="CHEBI:597326"/>
    </cofactor>
</comment>
<dbReference type="Pfam" id="PF00343">
    <property type="entry name" value="Phosphorylase"/>
    <property type="match status" value="1"/>
</dbReference>
<feature type="modified residue" description="N6-(pyridoxal phosphate)lysine" evidence="9">
    <location>
        <position position="670"/>
    </location>
</feature>
<dbReference type="Gene3D" id="3.40.50.2000">
    <property type="entry name" value="Glycogen Phosphorylase B"/>
    <property type="match status" value="2"/>
</dbReference>
<dbReference type="AlphaFoldDB" id="V5WL69"/>
<dbReference type="eggNOG" id="COG0058">
    <property type="taxonomic scope" value="Bacteria"/>
</dbReference>
<proteinExistence type="inferred from homology"/>
<dbReference type="HOGENOM" id="CLU_010198_1_1_12"/>
<dbReference type="Proteomes" id="UP000018680">
    <property type="component" value="Chromosome"/>
</dbReference>
<dbReference type="STRING" id="1307761.L21SP2_3217"/>
<comment type="function">
    <text evidence="10">Allosteric enzyme that catalyzes the rate-limiting step in glycogen catabolism, the phosphorolytic cleavage of glycogen to produce glucose-1-phosphate, and plays a central role in maintaining cellular and organismal glucose homeostasis.</text>
</comment>
<keyword evidence="8 10" id="KW-0119">Carbohydrate metabolism</keyword>
<evidence type="ECO:0000256" key="1">
    <source>
        <dbReference type="ARBA" id="ARBA00001275"/>
    </source>
</evidence>
<evidence type="ECO:0000256" key="2">
    <source>
        <dbReference type="ARBA" id="ARBA00001933"/>
    </source>
</evidence>
<gene>
    <name evidence="11" type="ORF">L21SP2_3217</name>
</gene>
<keyword evidence="7 9" id="KW-0663">Pyridoxal phosphate</keyword>
<dbReference type="SUPFAM" id="SSF53756">
    <property type="entry name" value="UDP-Glycosyltransferase/glycogen phosphorylase"/>
    <property type="match status" value="1"/>
</dbReference>
<dbReference type="KEGG" id="slr:L21SP2_3217"/>
<dbReference type="InterPro" id="IPR000811">
    <property type="entry name" value="Glyco_trans_35"/>
</dbReference>
<dbReference type="NCBIfam" id="TIGR02093">
    <property type="entry name" value="P_ylase"/>
    <property type="match status" value="1"/>
</dbReference>
<dbReference type="EMBL" id="CP006939">
    <property type="protein sequence ID" value="AHC16557.1"/>
    <property type="molecule type" value="Genomic_DNA"/>
</dbReference>
<name>V5WL69_9SPIO</name>
<dbReference type="PIRSF" id="PIRSF000460">
    <property type="entry name" value="Pprylas_GlgP"/>
    <property type="match status" value="1"/>
</dbReference>
<organism evidence="11 12">
    <name type="scientific">Salinispira pacifica</name>
    <dbReference type="NCBI Taxonomy" id="1307761"/>
    <lineage>
        <taxon>Bacteria</taxon>
        <taxon>Pseudomonadati</taxon>
        <taxon>Spirochaetota</taxon>
        <taxon>Spirochaetia</taxon>
        <taxon>Spirochaetales</taxon>
        <taxon>Spirochaetaceae</taxon>
        <taxon>Salinispira</taxon>
    </lineage>
</organism>
<evidence type="ECO:0000313" key="12">
    <source>
        <dbReference type="Proteomes" id="UP000018680"/>
    </source>
</evidence>
<reference evidence="11 12" key="1">
    <citation type="journal article" date="2015" name="Stand. Genomic Sci.">
        <title>Complete genome sequence and description of Salinispira pacifica gen. nov., sp. nov., a novel spirochaete isolated form a hypersaline microbial mat.</title>
        <authorList>
            <person name="Ben Hania W."/>
            <person name="Joseph M."/>
            <person name="Schumann P."/>
            <person name="Bunk B."/>
            <person name="Fiebig A."/>
            <person name="Sproer C."/>
            <person name="Klenk H.P."/>
            <person name="Fardeau M.L."/>
            <person name="Spring S."/>
        </authorList>
    </citation>
    <scope>NUCLEOTIDE SEQUENCE [LARGE SCALE GENOMIC DNA]</scope>
    <source>
        <strain evidence="11 12">L21-RPul-D2</strain>
    </source>
</reference>
<dbReference type="GO" id="GO:0030170">
    <property type="term" value="F:pyridoxal phosphate binding"/>
    <property type="evidence" value="ECO:0007669"/>
    <property type="project" value="InterPro"/>
</dbReference>
<evidence type="ECO:0000256" key="5">
    <source>
        <dbReference type="ARBA" id="ARBA00022676"/>
    </source>
</evidence>
<dbReference type="GO" id="GO:0005737">
    <property type="term" value="C:cytoplasm"/>
    <property type="evidence" value="ECO:0007669"/>
    <property type="project" value="TreeGrafter"/>
</dbReference>
<dbReference type="FunFam" id="3.40.50.2000:FF:000002">
    <property type="entry name" value="Alpha-1,4 glucan phosphorylase"/>
    <property type="match status" value="1"/>
</dbReference>
<keyword evidence="6 10" id="KW-0808">Transferase</keyword>
<keyword evidence="4" id="KW-0321">Glycogen metabolism</keyword>
<dbReference type="GO" id="GO:0008184">
    <property type="term" value="F:glycogen phosphorylase activity"/>
    <property type="evidence" value="ECO:0007669"/>
    <property type="project" value="InterPro"/>
</dbReference>
<evidence type="ECO:0000256" key="3">
    <source>
        <dbReference type="ARBA" id="ARBA00006047"/>
    </source>
</evidence>
<keyword evidence="5 10" id="KW-0328">Glycosyltransferase</keyword>
<dbReference type="CDD" id="cd04300">
    <property type="entry name" value="GT35_Glycogen_Phosphorylase"/>
    <property type="match status" value="1"/>
</dbReference>
<evidence type="ECO:0000256" key="7">
    <source>
        <dbReference type="ARBA" id="ARBA00022898"/>
    </source>
</evidence>
<evidence type="ECO:0000256" key="10">
    <source>
        <dbReference type="RuleBase" id="RU000587"/>
    </source>
</evidence>
<dbReference type="PANTHER" id="PTHR11468:SF3">
    <property type="entry name" value="GLYCOGEN PHOSPHORYLASE, LIVER FORM"/>
    <property type="match status" value="1"/>
</dbReference>
<protein>
    <recommendedName>
        <fullName evidence="10">Alpha-1,4 glucan phosphorylase</fullName>
        <ecNumber evidence="10">2.4.1.1</ecNumber>
    </recommendedName>
</protein>
<dbReference type="GO" id="GO:0005980">
    <property type="term" value="P:glycogen catabolic process"/>
    <property type="evidence" value="ECO:0007669"/>
    <property type="project" value="TreeGrafter"/>
</dbReference>
<dbReference type="OrthoDB" id="9760804at2"/>
<keyword evidence="12" id="KW-1185">Reference proteome</keyword>
<dbReference type="EC" id="2.4.1.1" evidence="10"/>
<evidence type="ECO:0000256" key="9">
    <source>
        <dbReference type="PIRSR" id="PIRSR000460-1"/>
    </source>
</evidence>
<sequence length="841" mass="95646">MAKASNSAPKNIRNGLDAETVKWDFAETLKYTMGVDSYSATEHDRYMALAYAVRDRLINQWLQTQRTHHDKDVKRVYYLSLEFLMGRAMGNNVINSGIEGAVRKALDELGYDFEELREQEIDAGLGNGGLGRLAACFIDSMATLDLPAFGYGLRYDYGIFRQEIDNGYQVEHPDDWLRNGNPWEIERPDISVEVNFGGRVVATEDNGKINYRWIDTDSVVGVAYDQPIVGYGGNTVNTLRLWGARANEEFSFYDFNAGDYAEAVADRVQAENLTRVLYPNDTLYLGKELRLKQQYFFVACSLADIIRRFKKSGKKWTELPKMAAIQLNDTHPSIAVAELMRVLIDEEGLDWDSAWDITVNTMGYTNHTLMPEALEKWSVPMFEKLLPRHLQLIYEINHRFLSKVAVKFPGDTAKLRDMSIIEEGEPKMIRMAFLAIVGSHSVNGVAALHTELLKARLVPNFASMWPERFNNKTNGITQRRFLLKSNPPLAELLTETVGDGWITQLSELEQIRSKAKDATFQKKIAKVKLEAKKRLAEYVEKDYGYKLDTSHIFDIQIKRIHEYKRQLLNALHIIMLYNRIKRGDTKDMAPRTFIFGGKAAPGYQMAKLIIKLINNIATVINNDPDVNKYLQVYFLGNYRVSLAERLIPAADVSEQISTAGTEASGTGNMKFMANGALTIGTLDGANIEIKEEAGDDNIFIFGMNADEVEALRPVYDPYQYYLEDTEIKEALDLLFSGYFNFGEPGIFEPIRQTLFERGDNYMHLADLRSYADAHDQVVKTYNNQKKWLEMSINNIAGCGKFSSDRTIHQYAEDIWNVKPCKVERNTEGDDTLIEATLKGKK</sequence>
<accession>V5WL69</accession>
<dbReference type="RefSeq" id="WP_024269450.1">
    <property type="nucleotide sequence ID" value="NC_023035.1"/>
</dbReference>